<protein>
    <submittedName>
        <fullName evidence="2">Uncharacterized protein</fullName>
    </submittedName>
</protein>
<accession>A0ABD3X0F1</accession>
<keyword evidence="3" id="KW-1185">Reference proteome</keyword>
<feature type="compositionally biased region" description="Low complexity" evidence="1">
    <location>
        <begin position="127"/>
        <end position="148"/>
    </location>
</feature>
<evidence type="ECO:0000313" key="3">
    <source>
        <dbReference type="Proteomes" id="UP001634394"/>
    </source>
</evidence>
<evidence type="ECO:0000313" key="2">
    <source>
        <dbReference type="EMBL" id="KAL3878988.1"/>
    </source>
</evidence>
<proteinExistence type="predicted"/>
<organism evidence="2 3">
    <name type="scientific">Sinanodonta woodiana</name>
    <name type="common">Chinese pond mussel</name>
    <name type="synonym">Anodonta woodiana</name>
    <dbReference type="NCBI Taxonomy" id="1069815"/>
    <lineage>
        <taxon>Eukaryota</taxon>
        <taxon>Metazoa</taxon>
        <taxon>Spiralia</taxon>
        <taxon>Lophotrochozoa</taxon>
        <taxon>Mollusca</taxon>
        <taxon>Bivalvia</taxon>
        <taxon>Autobranchia</taxon>
        <taxon>Heteroconchia</taxon>
        <taxon>Palaeoheterodonta</taxon>
        <taxon>Unionida</taxon>
        <taxon>Unionoidea</taxon>
        <taxon>Unionidae</taxon>
        <taxon>Unioninae</taxon>
        <taxon>Sinanodonta</taxon>
    </lineage>
</organism>
<dbReference type="EMBL" id="JBJQND010000004">
    <property type="protein sequence ID" value="KAL3878988.1"/>
    <property type="molecule type" value="Genomic_DNA"/>
</dbReference>
<evidence type="ECO:0000256" key="1">
    <source>
        <dbReference type="SAM" id="MobiDB-lite"/>
    </source>
</evidence>
<sequence length="205" mass="22112">MDGSSAYYNQHMYPHETYTTVSPVTAGYPGSQPPACVYAQTINHHGGGYGGHNMAVVEGVLRGTDSPTSIPQHMQHHQQQGIPVTMGHGAMSNTTPAHMQNAHLTASSMAQVSQPPPAHQPQSVQINSQTGGVGSTTQGGNNQNNQNNHLQFPWMKTTKSHAAQWKAQWPGHGFTWQTSETTVSLSLAPLSLQLGYRNNLNCFIC</sequence>
<gene>
    <name evidence="2" type="ORF">ACJMK2_031310</name>
</gene>
<feature type="region of interest" description="Disordered" evidence="1">
    <location>
        <begin position="112"/>
        <end position="149"/>
    </location>
</feature>
<dbReference type="Proteomes" id="UP001634394">
    <property type="component" value="Unassembled WGS sequence"/>
</dbReference>
<name>A0ABD3X0F1_SINWO</name>
<dbReference type="AlphaFoldDB" id="A0ABD3X0F1"/>
<comment type="caution">
    <text evidence="2">The sequence shown here is derived from an EMBL/GenBank/DDBJ whole genome shotgun (WGS) entry which is preliminary data.</text>
</comment>
<reference evidence="2 3" key="1">
    <citation type="submission" date="2024-11" db="EMBL/GenBank/DDBJ databases">
        <title>Chromosome-level genome assembly of the freshwater bivalve Anodonta woodiana.</title>
        <authorList>
            <person name="Chen X."/>
        </authorList>
    </citation>
    <scope>NUCLEOTIDE SEQUENCE [LARGE SCALE GENOMIC DNA]</scope>
    <source>
        <strain evidence="2">MN2024</strain>
        <tissue evidence="2">Gills</tissue>
    </source>
</reference>